<dbReference type="Pfam" id="PF13430">
    <property type="entry name" value="DUF4112"/>
    <property type="match status" value="1"/>
</dbReference>
<protein>
    <recommendedName>
        <fullName evidence="3">DUF4112 domain-containing protein</fullName>
    </recommendedName>
</protein>
<evidence type="ECO:0000313" key="2">
    <source>
        <dbReference type="Proteomes" id="UP000199607"/>
    </source>
</evidence>
<gene>
    <name evidence="1" type="ORF">SAMN04487950_4221</name>
</gene>
<proteinExistence type="predicted"/>
<accession>A0A1I4IPZ3</accession>
<reference evidence="2" key="1">
    <citation type="submission" date="2016-10" db="EMBL/GenBank/DDBJ databases">
        <authorList>
            <person name="Varghese N."/>
            <person name="Submissions S."/>
        </authorList>
    </citation>
    <scope>NUCLEOTIDE SEQUENCE [LARGE SCALE GENOMIC DNA]</scope>
    <source>
        <strain evidence="2">CGMCC 1.7738</strain>
    </source>
</reference>
<organism evidence="1 2">
    <name type="scientific">Halogranum rubrum</name>
    <dbReference type="NCBI Taxonomy" id="553466"/>
    <lineage>
        <taxon>Archaea</taxon>
        <taxon>Methanobacteriati</taxon>
        <taxon>Methanobacteriota</taxon>
        <taxon>Stenosarchaea group</taxon>
        <taxon>Halobacteria</taxon>
        <taxon>Halobacteriales</taxon>
        <taxon>Haloferacaceae</taxon>
    </lineage>
</organism>
<evidence type="ECO:0008006" key="3">
    <source>
        <dbReference type="Google" id="ProtNLM"/>
    </source>
</evidence>
<keyword evidence="2" id="KW-1185">Reference proteome</keyword>
<evidence type="ECO:0000313" key="1">
    <source>
        <dbReference type="EMBL" id="SFL56137.1"/>
    </source>
</evidence>
<dbReference type="AlphaFoldDB" id="A0A1I4IPZ3"/>
<dbReference type="EMBL" id="FOTC01000008">
    <property type="protein sequence ID" value="SFL56137.1"/>
    <property type="molecule type" value="Genomic_DNA"/>
</dbReference>
<sequence length="150" mass="16173">MTGNTDDSIEDAFDGDFELPPGVDEAAIERMRTVARIFDDLVRVPGTDFRVGIDPLLGAIPVVGDALSAGLSLYVVLESARLGVSFTTLLRMLANVTLDTALGSIPVVGSVFDAVWKANKRNLELAIEDLTAEAERRGRDEREAVVIEVE</sequence>
<dbReference type="InterPro" id="IPR025187">
    <property type="entry name" value="DUF4112"/>
</dbReference>
<name>A0A1I4IPZ3_9EURY</name>
<dbReference type="PANTHER" id="PTHR35519">
    <property type="entry name" value="MEMBRANE PROTEINS"/>
    <property type="match status" value="1"/>
</dbReference>
<dbReference type="PANTHER" id="PTHR35519:SF2">
    <property type="entry name" value="PH DOMAIN PROTEIN"/>
    <property type="match status" value="1"/>
</dbReference>
<dbReference type="RefSeq" id="WP_009377818.1">
    <property type="nucleotide sequence ID" value="NZ_FOTC01000008.1"/>
</dbReference>
<dbReference type="Proteomes" id="UP000199607">
    <property type="component" value="Unassembled WGS sequence"/>
</dbReference>